<feature type="transmembrane region" description="Helical" evidence="2">
    <location>
        <begin position="86"/>
        <end position="106"/>
    </location>
</feature>
<feature type="transmembrane region" description="Helical" evidence="2">
    <location>
        <begin position="168"/>
        <end position="185"/>
    </location>
</feature>
<dbReference type="RefSeq" id="WP_203917757.1">
    <property type="nucleotide sequence ID" value="NZ_BONZ01000021.1"/>
</dbReference>
<feature type="transmembrane region" description="Helical" evidence="2">
    <location>
        <begin position="339"/>
        <end position="361"/>
    </location>
</feature>
<evidence type="ECO:0000256" key="2">
    <source>
        <dbReference type="SAM" id="Phobius"/>
    </source>
</evidence>
<evidence type="ECO:0000313" key="3">
    <source>
        <dbReference type="EMBL" id="GIH14090.1"/>
    </source>
</evidence>
<gene>
    <name evidence="3" type="ORF">Raf01_22620</name>
</gene>
<evidence type="ECO:0000313" key="4">
    <source>
        <dbReference type="Proteomes" id="UP000642748"/>
    </source>
</evidence>
<dbReference type="Proteomes" id="UP000642748">
    <property type="component" value="Unassembled WGS sequence"/>
</dbReference>
<feature type="transmembrane region" description="Helical" evidence="2">
    <location>
        <begin position="275"/>
        <end position="294"/>
    </location>
</feature>
<feature type="transmembrane region" description="Helical" evidence="2">
    <location>
        <begin position="233"/>
        <end position="255"/>
    </location>
</feature>
<keyword evidence="2" id="KW-0812">Transmembrane</keyword>
<feature type="region of interest" description="Disordered" evidence="1">
    <location>
        <begin position="395"/>
        <end position="416"/>
    </location>
</feature>
<feature type="transmembrane region" description="Helical" evidence="2">
    <location>
        <begin position="367"/>
        <end position="384"/>
    </location>
</feature>
<feature type="compositionally biased region" description="Low complexity" evidence="1">
    <location>
        <begin position="404"/>
        <end position="416"/>
    </location>
</feature>
<keyword evidence="2" id="KW-0472">Membrane</keyword>
<keyword evidence="2" id="KW-1133">Transmembrane helix</keyword>
<proteinExistence type="predicted"/>
<organism evidence="3 4">
    <name type="scientific">Rugosimonospora africana</name>
    <dbReference type="NCBI Taxonomy" id="556532"/>
    <lineage>
        <taxon>Bacteria</taxon>
        <taxon>Bacillati</taxon>
        <taxon>Actinomycetota</taxon>
        <taxon>Actinomycetes</taxon>
        <taxon>Micromonosporales</taxon>
        <taxon>Micromonosporaceae</taxon>
        <taxon>Rugosimonospora</taxon>
    </lineage>
</organism>
<name>A0A8J3QR15_9ACTN</name>
<feature type="transmembrane region" description="Helical" evidence="2">
    <location>
        <begin position="306"/>
        <end position="327"/>
    </location>
</feature>
<feature type="transmembrane region" description="Helical" evidence="2">
    <location>
        <begin position="142"/>
        <end position="162"/>
    </location>
</feature>
<feature type="transmembrane region" description="Helical" evidence="2">
    <location>
        <begin position="112"/>
        <end position="135"/>
    </location>
</feature>
<feature type="transmembrane region" description="Helical" evidence="2">
    <location>
        <begin position="206"/>
        <end position="227"/>
    </location>
</feature>
<sequence>MSARFLARTAGHLQRSQLSVQAVSRLSSVVVFLLASWTDGRHLALVALQGALFAIPYTLIEALVGRPLSAGLVPAEWNVDRWARRAGTAAILPVAVVAYLSAAVALPHTGPVSRLLMITPVLVQLPLEAAFWSLARTRSREYANLVPQLVSAGTVLAGAAFAVLHVRIDLAALPAQVIVLGWVLLRKPSPAAGQVRPPIWRSVRIGAAYCLAAGVDLVYTVALPSVAGRLVGPQAIVVLRAMELAFGPFNVALAATVREDIVGGRSSRLRTGTRALTVVLLVGVSAVVLGSRWVRHLLADDLATVGLGAVAAYCGYKAVTTVSTWLSVRHMIWAAPRRFLVSAIGSRVLALAGIAASVAFVRHTAGLFIQLMIAEVLVVMWYCLRMRSAPTDVSTAARSRSTDAPAAGAPASRPAG</sequence>
<comment type="caution">
    <text evidence="3">The sequence shown here is derived from an EMBL/GenBank/DDBJ whole genome shotgun (WGS) entry which is preliminary data.</text>
</comment>
<evidence type="ECO:0000256" key="1">
    <source>
        <dbReference type="SAM" id="MobiDB-lite"/>
    </source>
</evidence>
<accession>A0A8J3QR15</accession>
<reference evidence="3" key="1">
    <citation type="submission" date="2021-01" db="EMBL/GenBank/DDBJ databases">
        <title>Whole genome shotgun sequence of Rugosimonospora africana NBRC 104875.</title>
        <authorList>
            <person name="Komaki H."/>
            <person name="Tamura T."/>
        </authorList>
    </citation>
    <scope>NUCLEOTIDE SEQUENCE</scope>
    <source>
        <strain evidence="3">NBRC 104875</strain>
    </source>
</reference>
<dbReference type="AlphaFoldDB" id="A0A8J3QR15"/>
<dbReference type="EMBL" id="BONZ01000021">
    <property type="protein sequence ID" value="GIH14090.1"/>
    <property type="molecule type" value="Genomic_DNA"/>
</dbReference>
<protein>
    <submittedName>
        <fullName evidence="3">Uncharacterized protein</fullName>
    </submittedName>
</protein>
<keyword evidence="4" id="KW-1185">Reference proteome</keyword>